<reference evidence="1" key="1">
    <citation type="submission" date="2020-08" db="EMBL/GenBank/DDBJ databases">
        <title>Multicomponent nature underlies the extraordinary mechanical properties of spider dragline silk.</title>
        <authorList>
            <person name="Kono N."/>
            <person name="Nakamura H."/>
            <person name="Mori M."/>
            <person name="Yoshida Y."/>
            <person name="Ohtoshi R."/>
            <person name="Malay A.D."/>
            <person name="Moran D.A.P."/>
            <person name="Tomita M."/>
            <person name="Numata K."/>
            <person name="Arakawa K."/>
        </authorList>
    </citation>
    <scope>NUCLEOTIDE SEQUENCE</scope>
</reference>
<evidence type="ECO:0000313" key="2">
    <source>
        <dbReference type="Proteomes" id="UP000887159"/>
    </source>
</evidence>
<organism evidence="1 2">
    <name type="scientific">Trichonephila clavipes</name>
    <name type="common">Golden silk orbweaver</name>
    <name type="synonym">Nephila clavipes</name>
    <dbReference type="NCBI Taxonomy" id="2585209"/>
    <lineage>
        <taxon>Eukaryota</taxon>
        <taxon>Metazoa</taxon>
        <taxon>Ecdysozoa</taxon>
        <taxon>Arthropoda</taxon>
        <taxon>Chelicerata</taxon>
        <taxon>Arachnida</taxon>
        <taxon>Araneae</taxon>
        <taxon>Araneomorphae</taxon>
        <taxon>Entelegynae</taxon>
        <taxon>Araneoidea</taxon>
        <taxon>Nephilidae</taxon>
        <taxon>Trichonephila</taxon>
    </lineage>
</organism>
<dbReference type="GO" id="GO:0071897">
    <property type="term" value="P:DNA biosynthetic process"/>
    <property type="evidence" value="ECO:0007669"/>
    <property type="project" value="UniProtKB-ARBA"/>
</dbReference>
<evidence type="ECO:0000313" key="1">
    <source>
        <dbReference type="EMBL" id="GFY00964.1"/>
    </source>
</evidence>
<comment type="caution">
    <text evidence="1">The sequence shown here is derived from an EMBL/GenBank/DDBJ whole genome shotgun (WGS) entry which is preliminary data.</text>
</comment>
<dbReference type="Proteomes" id="UP000887159">
    <property type="component" value="Unassembled WGS sequence"/>
</dbReference>
<proteinExistence type="predicted"/>
<dbReference type="AlphaFoldDB" id="A0A8X6V6C7"/>
<gene>
    <name evidence="1" type="primary">AVEN_2369_1</name>
    <name evidence="1" type="ORF">TNCV_1363701</name>
</gene>
<keyword evidence="2" id="KW-1185">Reference proteome</keyword>
<protein>
    <submittedName>
        <fullName evidence="1">Integrase catalytic domain-containing protein</fullName>
    </submittedName>
</protein>
<dbReference type="InterPro" id="IPR043502">
    <property type="entry name" value="DNA/RNA_pol_sf"/>
</dbReference>
<name>A0A8X6V6C7_TRICX</name>
<dbReference type="SUPFAM" id="SSF56672">
    <property type="entry name" value="DNA/RNA polymerases"/>
    <property type="match status" value="1"/>
</dbReference>
<accession>A0A8X6V6C7</accession>
<dbReference type="EMBL" id="BMAU01021224">
    <property type="protein sequence ID" value="GFY00964.1"/>
    <property type="molecule type" value="Genomic_DNA"/>
</dbReference>
<sequence>MGKTYRNETKFDKNHFMNVTSMFVNDMCISDLWKLDSLAITDPVETKTKLEIQKETLNHFQKTMSEDFSGRYEVDLPWVLDNKLLSSNKKLAENRLESTKRKLIATGKFEEYQYVLDLWLSEKIIEEVNNEKKKIVFIISRIGPLLKKTAQIGVREQDRDFLRFMWYDRENRDHIKIYRHRRVVFEVTSSPFLLGATLNHHLDNARGNFDNVAKILRKSFYVDNCVTSFETEEQLQNCIVGSKILLSSANFNLRGWEKNVLLNPEKISELESHPDNFETMVLGLIWNLKDDCLSCNINYYQKNEGEKARVAPLKDISIPDWNYYRVELEPDLRLLLKTA</sequence>
<dbReference type="PANTHER" id="PTHR47331">
    <property type="entry name" value="PHD-TYPE DOMAIN-CONTAINING PROTEIN"/>
    <property type="match status" value="1"/>
</dbReference>